<organism evidence="3">
    <name type="scientific">Aureococcus anophagefferens</name>
    <name type="common">Harmful bloom alga</name>
    <dbReference type="NCBI Taxonomy" id="44056"/>
    <lineage>
        <taxon>Eukaryota</taxon>
        <taxon>Sar</taxon>
        <taxon>Stramenopiles</taxon>
        <taxon>Ochrophyta</taxon>
        <taxon>Pelagophyceae</taxon>
        <taxon>Pelagomonadales</taxon>
        <taxon>Pelagomonadaceae</taxon>
        <taxon>Aureococcus</taxon>
    </lineage>
</organism>
<feature type="region of interest" description="Disordered" evidence="1">
    <location>
        <begin position="69"/>
        <end position="124"/>
    </location>
</feature>
<evidence type="ECO:0000256" key="1">
    <source>
        <dbReference type="SAM" id="MobiDB-lite"/>
    </source>
</evidence>
<dbReference type="Gene3D" id="1.25.40.20">
    <property type="entry name" value="Ankyrin repeat-containing domain"/>
    <property type="match status" value="1"/>
</dbReference>
<sequence length="349" mass="36698">MEWGSQPGARSVDDRGTDRRRFRLRVVVELASLGVGEPSRGVDARDAPEPRRGGGGGFHFLAGVGASSDVSELTDGSRGGGGAGLGGFPVGRTSTRADGAPPKAAAPSSMASCMPGSAVPPRGATPADLAEMPWRKPCFHSVTALLACRALNGLVVELGNGRSSALEEIAELIETPAAAGVTYDRPNEKLSGAPLYLCAQLDCPEAARLLLDRGASMTQPFDGESPLEAACRLNSTKTLALFLARVRELEEAARSKAGTTAASASDDDEPPAYAPEDEDEERGDEEPAAAPPPRPQLRRQWTHTLDGDVAEDRIHRRGEHRPLEQVAKRVRASAGWIAAAAHDHLRPSA</sequence>
<keyword evidence="3" id="KW-1185">Reference proteome</keyword>
<reference evidence="2 3" key="1">
    <citation type="journal article" date="2011" name="Proc. Natl. Acad. Sci. U.S.A.">
        <title>Niche of harmful alga Aureococcus anophagefferens revealed through ecogenomics.</title>
        <authorList>
            <person name="Gobler C.J."/>
            <person name="Berry D.L."/>
            <person name="Dyhrman S.T."/>
            <person name="Wilhelm S.W."/>
            <person name="Salamov A."/>
            <person name="Lobanov A.V."/>
            <person name="Zhang Y."/>
            <person name="Collier J.L."/>
            <person name="Wurch L.L."/>
            <person name="Kustka A.B."/>
            <person name="Dill B.D."/>
            <person name="Shah M."/>
            <person name="VerBerkmoes N.C."/>
            <person name="Kuo A."/>
            <person name="Terry A."/>
            <person name="Pangilinan J."/>
            <person name="Lindquist E.A."/>
            <person name="Lucas S."/>
            <person name="Paulsen I.T."/>
            <person name="Hattenrath-Lehmann T.K."/>
            <person name="Talmage S.C."/>
            <person name="Walker E.A."/>
            <person name="Koch F."/>
            <person name="Burson A.M."/>
            <person name="Marcoval M.A."/>
            <person name="Tang Y.Z."/>
            <person name="Lecleir G.R."/>
            <person name="Coyne K.J."/>
            <person name="Berg G.M."/>
            <person name="Bertrand E.M."/>
            <person name="Saito M.A."/>
            <person name="Gladyshev V.N."/>
            <person name="Grigoriev I.V."/>
        </authorList>
    </citation>
    <scope>NUCLEOTIDE SEQUENCE [LARGE SCALE GENOMIC DNA]</scope>
    <source>
        <strain evidence="3">CCMP 1984</strain>
    </source>
</reference>
<dbReference type="InterPro" id="IPR036770">
    <property type="entry name" value="Ankyrin_rpt-contain_sf"/>
</dbReference>
<accession>F0Y595</accession>
<feature type="compositionally biased region" description="Gly residues" evidence="1">
    <location>
        <begin position="77"/>
        <end position="89"/>
    </location>
</feature>
<protein>
    <submittedName>
        <fullName evidence="2">Uncharacterized protein</fullName>
    </submittedName>
</protein>
<dbReference type="EMBL" id="GL833125">
    <property type="protein sequence ID" value="EGB09840.1"/>
    <property type="molecule type" value="Genomic_DNA"/>
</dbReference>
<dbReference type="RefSeq" id="XP_009035871.1">
    <property type="nucleotide sequence ID" value="XM_009037623.1"/>
</dbReference>
<dbReference type="GeneID" id="20224168"/>
<feature type="compositionally biased region" description="Basic and acidic residues" evidence="1">
    <location>
        <begin position="40"/>
        <end position="52"/>
    </location>
</feature>
<dbReference type="AlphaFoldDB" id="F0Y595"/>
<feature type="compositionally biased region" description="Low complexity" evidence="1">
    <location>
        <begin position="97"/>
        <end position="117"/>
    </location>
</feature>
<dbReference type="Proteomes" id="UP000002729">
    <property type="component" value="Unassembled WGS sequence"/>
</dbReference>
<gene>
    <name evidence="2" type="ORF">AURANDRAFT_63064</name>
</gene>
<feature type="compositionally biased region" description="Basic and acidic residues" evidence="1">
    <location>
        <begin position="310"/>
        <end position="325"/>
    </location>
</feature>
<dbReference type="KEGG" id="aaf:AURANDRAFT_63064"/>
<feature type="compositionally biased region" description="Acidic residues" evidence="1">
    <location>
        <begin position="265"/>
        <end position="287"/>
    </location>
</feature>
<feature type="region of interest" description="Disordered" evidence="1">
    <location>
        <begin position="1"/>
        <end position="21"/>
    </location>
</feature>
<proteinExistence type="predicted"/>
<feature type="region of interest" description="Disordered" evidence="1">
    <location>
        <begin position="254"/>
        <end position="325"/>
    </location>
</feature>
<dbReference type="SUPFAM" id="SSF48403">
    <property type="entry name" value="Ankyrin repeat"/>
    <property type="match status" value="1"/>
</dbReference>
<name>F0Y595_AURAN</name>
<evidence type="ECO:0000313" key="3">
    <source>
        <dbReference type="Proteomes" id="UP000002729"/>
    </source>
</evidence>
<feature type="region of interest" description="Disordered" evidence="1">
    <location>
        <begin position="35"/>
        <end position="56"/>
    </location>
</feature>
<dbReference type="InParanoid" id="F0Y595"/>
<evidence type="ECO:0000313" key="2">
    <source>
        <dbReference type="EMBL" id="EGB09840.1"/>
    </source>
</evidence>